<dbReference type="Pfam" id="PF10025">
    <property type="entry name" value="DUF2267"/>
    <property type="match status" value="1"/>
</dbReference>
<dbReference type="Proteomes" id="UP000272908">
    <property type="component" value="Unassembled WGS sequence"/>
</dbReference>
<dbReference type="Gene3D" id="1.10.490.110">
    <property type="entry name" value="Uncharacterized conserved protein DUF2267"/>
    <property type="match status" value="1"/>
</dbReference>
<proteinExistence type="predicted"/>
<dbReference type="EMBL" id="UIHC01000009">
    <property type="protein sequence ID" value="SUZ31584.1"/>
    <property type="molecule type" value="Genomic_DNA"/>
</dbReference>
<dbReference type="OrthoDB" id="20942at2"/>
<evidence type="ECO:0000313" key="2">
    <source>
        <dbReference type="Proteomes" id="UP000272908"/>
    </source>
</evidence>
<organism evidence="1 2">
    <name type="scientific">Roseinatronobacter ekhonensis</name>
    <dbReference type="NCBI Taxonomy" id="254356"/>
    <lineage>
        <taxon>Bacteria</taxon>
        <taxon>Pseudomonadati</taxon>
        <taxon>Pseudomonadota</taxon>
        <taxon>Alphaproteobacteria</taxon>
        <taxon>Rhodobacterales</taxon>
        <taxon>Paracoccaceae</taxon>
        <taxon>Roseinatronobacter</taxon>
    </lineage>
</organism>
<evidence type="ECO:0008006" key="3">
    <source>
        <dbReference type="Google" id="ProtNLM"/>
    </source>
</evidence>
<protein>
    <recommendedName>
        <fullName evidence="3">DUF2267 domain-containing protein</fullName>
    </recommendedName>
</protein>
<dbReference type="AlphaFoldDB" id="A0A3B0MRU8"/>
<dbReference type="RefSeq" id="WP_121093862.1">
    <property type="nucleotide sequence ID" value="NZ_UIHC01000009.1"/>
</dbReference>
<dbReference type="InterPro" id="IPR038282">
    <property type="entry name" value="DUF2267_sf"/>
</dbReference>
<evidence type="ECO:0000313" key="1">
    <source>
        <dbReference type="EMBL" id="SUZ31584.1"/>
    </source>
</evidence>
<keyword evidence="2" id="KW-1185">Reference proteome</keyword>
<sequence length="152" mass="17095">MPMPWTYRHASREWRAFLDDVKDGMNLSSDNMAYTAVDGVFQCYRRRLTAAQGLGFASVLPCVPRAIFVAGWQPTDPLPEFPSRAELVAEVKALRPHHNLTPDTAIEATAIALQRQILPDDWARALAALPPDARAFWDVPDMPESELRPRII</sequence>
<dbReference type="InterPro" id="IPR018727">
    <property type="entry name" value="DUF2267"/>
</dbReference>
<reference evidence="2" key="1">
    <citation type="submission" date="2018-08" db="EMBL/GenBank/DDBJ databases">
        <authorList>
            <person name="Rodrigo-Torres L."/>
            <person name="Arahal R. D."/>
            <person name="Lucena T."/>
        </authorList>
    </citation>
    <scope>NUCLEOTIDE SEQUENCE [LARGE SCALE GENOMIC DNA]</scope>
    <source>
        <strain evidence="2">CECT 7235</strain>
    </source>
</reference>
<accession>A0A3B0MRU8</accession>
<gene>
    <name evidence="1" type="ORF">ROE7235_01333</name>
</gene>
<name>A0A3B0MRU8_9RHOB</name>